<feature type="region of interest" description="Disordered" evidence="1">
    <location>
        <begin position="170"/>
        <end position="199"/>
    </location>
</feature>
<dbReference type="EMBL" id="MU007102">
    <property type="protein sequence ID" value="KAF2421102.1"/>
    <property type="molecule type" value="Genomic_DNA"/>
</dbReference>
<comment type="caution">
    <text evidence="2">The sequence shown here is derived from an EMBL/GenBank/DDBJ whole genome shotgun (WGS) entry which is preliminary data.</text>
</comment>
<accession>A0A9P4NH70</accession>
<name>A0A9P4NH70_9PEZI</name>
<dbReference type="AlphaFoldDB" id="A0A9P4NH70"/>
<dbReference type="OrthoDB" id="3919501at2759"/>
<organism evidence="2 3">
    <name type="scientific">Tothia fuscella</name>
    <dbReference type="NCBI Taxonomy" id="1048955"/>
    <lineage>
        <taxon>Eukaryota</taxon>
        <taxon>Fungi</taxon>
        <taxon>Dikarya</taxon>
        <taxon>Ascomycota</taxon>
        <taxon>Pezizomycotina</taxon>
        <taxon>Dothideomycetes</taxon>
        <taxon>Pleosporomycetidae</taxon>
        <taxon>Venturiales</taxon>
        <taxon>Cylindrosympodiaceae</taxon>
        <taxon>Tothia</taxon>
    </lineage>
</organism>
<reference evidence="2" key="1">
    <citation type="journal article" date="2020" name="Stud. Mycol.">
        <title>101 Dothideomycetes genomes: a test case for predicting lifestyles and emergence of pathogens.</title>
        <authorList>
            <person name="Haridas S."/>
            <person name="Albert R."/>
            <person name="Binder M."/>
            <person name="Bloem J."/>
            <person name="Labutti K."/>
            <person name="Salamov A."/>
            <person name="Andreopoulos B."/>
            <person name="Baker S."/>
            <person name="Barry K."/>
            <person name="Bills G."/>
            <person name="Bluhm B."/>
            <person name="Cannon C."/>
            <person name="Castanera R."/>
            <person name="Culley D."/>
            <person name="Daum C."/>
            <person name="Ezra D."/>
            <person name="Gonzalez J."/>
            <person name="Henrissat B."/>
            <person name="Kuo A."/>
            <person name="Liang C."/>
            <person name="Lipzen A."/>
            <person name="Lutzoni F."/>
            <person name="Magnuson J."/>
            <person name="Mondo S."/>
            <person name="Nolan M."/>
            <person name="Ohm R."/>
            <person name="Pangilinan J."/>
            <person name="Park H.-J."/>
            <person name="Ramirez L."/>
            <person name="Alfaro M."/>
            <person name="Sun H."/>
            <person name="Tritt A."/>
            <person name="Yoshinaga Y."/>
            <person name="Zwiers L.-H."/>
            <person name="Turgeon B."/>
            <person name="Goodwin S."/>
            <person name="Spatafora J."/>
            <person name="Crous P."/>
            <person name="Grigoriev I."/>
        </authorList>
    </citation>
    <scope>NUCLEOTIDE SEQUENCE</scope>
    <source>
        <strain evidence="2">CBS 130266</strain>
    </source>
</reference>
<sequence>MFFFLHSRNSPQFLHTLYILLSRFGHSLFQRLKNTARIIAMAANLQNIQAVCKSACEGMPTSSTSTPRCELGDPTPDVANSPGTTLVTMPAEIQYMIYTQVLLNILDDKPNPTCPLKKLPFVPRTLSAVIYKESSEMQPSYPGASKDRKIKNIASEYARRPARSRVDIARSVAEDESSEGSSAEGESLEGESAGIVQGSEGVVVEEKTAKTTTAVLTVCKEVHAHALKAFLDTWPRTIQLFDSTARDAIDRKVNNHSAPVFASQNKADEGDEADGDLQSLLQHRHINVHAQIDFEEDLATLSHFKSLLTNRDHVLTYNIHLGFLDTHWGTDTLGYLFSLDQAGINATMDTIAGLRCNGKKKEKVKIEIKYRQFCNCAIMRENVKFGDAMRVVDKACEMLGMECLVECGMPWGLARFMFGQRPRSILRRGLNGV</sequence>
<evidence type="ECO:0000313" key="3">
    <source>
        <dbReference type="Proteomes" id="UP000800235"/>
    </source>
</evidence>
<proteinExistence type="predicted"/>
<evidence type="ECO:0000313" key="2">
    <source>
        <dbReference type="EMBL" id="KAF2421102.1"/>
    </source>
</evidence>
<evidence type="ECO:0000256" key="1">
    <source>
        <dbReference type="SAM" id="MobiDB-lite"/>
    </source>
</evidence>
<keyword evidence="3" id="KW-1185">Reference proteome</keyword>
<protein>
    <submittedName>
        <fullName evidence="2">Uncharacterized protein</fullName>
    </submittedName>
</protein>
<feature type="compositionally biased region" description="Low complexity" evidence="1">
    <location>
        <begin position="179"/>
        <end position="194"/>
    </location>
</feature>
<dbReference type="Proteomes" id="UP000800235">
    <property type="component" value="Unassembled WGS sequence"/>
</dbReference>
<gene>
    <name evidence="2" type="ORF">EJ08DRAFT_523033</name>
</gene>